<gene>
    <name evidence="2" type="ORF">PROQFM164_S05g000334</name>
</gene>
<sequence length="306" mass="34360">MAINNGHWLPCLDPQPSNSLAPGPSPPSYPLSRSIIKHPFGTERGMADQSYVQANCFEPQPASPQAEAHVGFHSHGKAIISQNIDEYALINHTIGFHGQEAFSNMQKSYKRVAMPSQAVHQSLKTQKHNGPNSCVPLQFSSLPANDNTARGLLSTKSPLPSTHCKRIFPVESDFLLIDQFVARNNPALENILSNLKRCDAALLESFYRSAFEGLDPDTCEAILHLWMRALSPKALVGIQNTYLRELTYPDTREVLCHILRGCPGEEIPFKRLLETLRLVSIEGKKRVEVETRLLLREIEVWRELYQ</sequence>
<dbReference type="AlphaFoldDB" id="W6QKH7"/>
<reference evidence="2" key="1">
    <citation type="journal article" date="2014" name="Nat. Commun.">
        <title>Multiple recent horizontal transfers of a large genomic region in cheese making fungi.</title>
        <authorList>
            <person name="Cheeseman K."/>
            <person name="Ropars J."/>
            <person name="Renault P."/>
            <person name="Dupont J."/>
            <person name="Gouzy J."/>
            <person name="Branca A."/>
            <person name="Abraham A.L."/>
            <person name="Ceppi M."/>
            <person name="Conseiller E."/>
            <person name="Debuchy R."/>
            <person name="Malagnac F."/>
            <person name="Goarin A."/>
            <person name="Silar P."/>
            <person name="Lacoste S."/>
            <person name="Sallet E."/>
            <person name="Bensimon A."/>
            <person name="Giraud T."/>
            <person name="Brygoo Y."/>
        </authorList>
    </citation>
    <scope>NUCLEOTIDE SEQUENCE [LARGE SCALE GENOMIC DNA]</scope>
    <source>
        <strain evidence="2">FM164</strain>
    </source>
</reference>
<dbReference type="OrthoDB" id="4239138at2759"/>
<feature type="region of interest" description="Disordered" evidence="1">
    <location>
        <begin position="1"/>
        <end position="29"/>
    </location>
</feature>
<dbReference type="OMA" id="QANCFEP"/>
<evidence type="ECO:0000313" key="2">
    <source>
        <dbReference type="EMBL" id="CDM36501.1"/>
    </source>
</evidence>
<evidence type="ECO:0000256" key="1">
    <source>
        <dbReference type="SAM" id="MobiDB-lite"/>
    </source>
</evidence>
<proteinExistence type="predicted"/>
<keyword evidence="3" id="KW-1185">Reference proteome</keyword>
<organism evidence="2 3">
    <name type="scientific">Penicillium roqueforti (strain FM164)</name>
    <dbReference type="NCBI Taxonomy" id="1365484"/>
    <lineage>
        <taxon>Eukaryota</taxon>
        <taxon>Fungi</taxon>
        <taxon>Dikarya</taxon>
        <taxon>Ascomycota</taxon>
        <taxon>Pezizomycotina</taxon>
        <taxon>Eurotiomycetes</taxon>
        <taxon>Eurotiomycetidae</taxon>
        <taxon>Eurotiales</taxon>
        <taxon>Aspergillaceae</taxon>
        <taxon>Penicillium</taxon>
    </lineage>
</organism>
<name>W6QKH7_PENRF</name>
<dbReference type="Proteomes" id="UP000030686">
    <property type="component" value="Unassembled WGS sequence"/>
</dbReference>
<protein>
    <submittedName>
        <fullName evidence="2">Uncharacterized protein</fullName>
    </submittedName>
</protein>
<dbReference type="EMBL" id="HG792019">
    <property type="protein sequence ID" value="CDM36501.1"/>
    <property type="molecule type" value="Genomic_DNA"/>
</dbReference>
<accession>W6QKH7</accession>
<evidence type="ECO:0000313" key="3">
    <source>
        <dbReference type="Proteomes" id="UP000030686"/>
    </source>
</evidence>